<dbReference type="InterPro" id="IPR017224">
    <property type="entry name" value="Opine_Oxase_asu/HCN_bsu"/>
</dbReference>
<feature type="domain" description="FAD/NAD(P)-binding" evidence="2">
    <location>
        <begin position="6"/>
        <end position="285"/>
    </location>
</feature>
<dbReference type="PANTHER" id="PTHR42949:SF3">
    <property type="entry name" value="ANAEROBIC GLYCEROL-3-PHOSPHATE DEHYDROGENASE SUBUNIT B"/>
    <property type="match status" value="1"/>
</dbReference>
<gene>
    <name evidence="3" type="ORF">KSF_072700</name>
</gene>
<name>A0A8J3N3M5_9CHLR</name>
<dbReference type="RefSeq" id="WP_220207800.1">
    <property type="nucleotide sequence ID" value="NZ_BNJK01000001.1"/>
</dbReference>
<dbReference type="SUPFAM" id="SSF51905">
    <property type="entry name" value="FAD/NAD(P)-binding domain"/>
    <property type="match status" value="1"/>
</dbReference>
<reference evidence="3" key="1">
    <citation type="submission" date="2020-10" db="EMBL/GenBank/DDBJ databases">
        <title>Taxonomic study of unclassified bacteria belonging to the class Ktedonobacteria.</title>
        <authorList>
            <person name="Yabe S."/>
            <person name="Wang C.M."/>
            <person name="Zheng Y."/>
            <person name="Sakai Y."/>
            <person name="Cavaletti L."/>
            <person name="Monciardini P."/>
            <person name="Donadio S."/>
        </authorList>
    </citation>
    <scope>NUCLEOTIDE SEQUENCE</scope>
    <source>
        <strain evidence="3">ID150040</strain>
    </source>
</reference>
<dbReference type="Proteomes" id="UP000597444">
    <property type="component" value="Unassembled WGS sequence"/>
</dbReference>
<evidence type="ECO:0000256" key="1">
    <source>
        <dbReference type="ARBA" id="ARBA00023002"/>
    </source>
</evidence>
<dbReference type="Pfam" id="PF07992">
    <property type="entry name" value="Pyr_redox_2"/>
    <property type="match status" value="1"/>
</dbReference>
<dbReference type="Gene3D" id="3.50.50.60">
    <property type="entry name" value="FAD/NAD(P)-binding domain"/>
    <property type="match status" value="2"/>
</dbReference>
<keyword evidence="4" id="KW-1185">Reference proteome</keyword>
<proteinExistence type="predicted"/>
<dbReference type="AlphaFoldDB" id="A0A8J3N3M5"/>
<dbReference type="PRINTS" id="PR00469">
    <property type="entry name" value="PNDRDTASEII"/>
</dbReference>
<dbReference type="Gene3D" id="1.10.10.1100">
    <property type="entry name" value="BFD-like [2Fe-2S]-binding domain"/>
    <property type="match status" value="1"/>
</dbReference>
<dbReference type="EMBL" id="BNJK01000001">
    <property type="protein sequence ID" value="GHO97222.1"/>
    <property type="molecule type" value="Genomic_DNA"/>
</dbReference>
<dbReference type="PANTHER" id="PTHR42949">
    <property type="entry name" value="ANAEROBIC GLYCEROL-3-PHOSPHATE DEHYDROGENASE SUBUNIT B"/>
    <property type="match status" value="1"/>
</dbReference>
<evidence type="ECO:0000259" key="2">
    <source>
        <dbReference type="Pfam" id="PF07992"/>
    </source>
</evidence>
<dbReference type="PIRSF" id="PIRSF037495">
    <property type="entry name" value="Opine_OX_OoxA/HcnB"/>
    <property type="match status" value="1"/>
</dbReference>
<evidence type="ECO:0000313" key="4">
    <source>
        <dbReference type="Proteomes" id="UP000597444"/>
    </source>
</evidence>
<organism evidence="3 4">
    <name type="scientific">Reticulibacter mediterranei</name>
    <dbReference type="NCBI Taxonomy" id="2778369"/>
    <lineage>
        <taxon>Bacteria</taxon>
        <taxon>Bacillati</taxon>
        <taxon>Chloroflexota</taxon>
        <taxon>Ktedonobacteria</taxon>
        <taxon>Ktedonobacterales</taxon>
        <taxon>Reticulibacteraceae</taxon>
        <taxon>Reticulibacter</taxon>
    </lineage>
</organism>
<evidence type="ECO:0000313" key="3">
    <source>
        <dbReference type="EMBL" id="GHO97222.1"/>
    </source>
</evidence>
<dbReference type="InterPro" id="IPR023753">
    <property type="entry name" value="FAD/NAD-binding_dom"/>
</dbReference>
<sequence>MKLLHFKIVVIGGGPAGLAAATSAAKSTSDIAIIDDNPAPGGQIWRRGISGVPDEQARRWIDGGNAITVFKRAKVIAVARPDVLIVETATEALEVQFERLILATGARELFLPFPGWTLPGVMGAGGLQALVKSGLPVSNKRVVVAGSGPLLLAVAAYLKGKGAHVLTIAEQASWGKLATFALHLARYPGHIGQAGSLGLNLAGVPLRAGCWVGQAHGPERLEAVTLRQGDSAWMIGCDYLACGFGLVPNVELPSALGCALSNGAVQVDEWQQSSLSHIYCAGEVTGIGGLDLSLVEGQIAGFAATGQLDEARACFARRTHARRFAALLANSFALRDELKTLASADTVVCRCEDVPLHALQSHPNWRSAKLHTRCGMGPCQGRVCGAATSFLFGWTPASVRPPITPAQLTSLAHIETYSDQKQEVEA</sequence>
<accession>A0A8J3N3M5</accession>
<dbReference type="InterPro" id="IPR041854">
    <property type="entry name" value="BFD-like_2Fe2S-bd_dom_sf"/>
</dbReference>
<dbReference type="GO" id="GO:0016491">
    <property type="term" value="F:oxidoreductase activity"/>
    <property type="evidence" value="ECO:0007669"/>
    <property type="project" value="UniProtKB-KW"/>
</dbReference>
<keyword evidence="1" id="KW-0560">Oxidoreductase</keyword>
<protein>
    <submittedName>
        <fullName evidence="3">Oxidoreductase</fullName>
    </submittedName>
</protein>
<dbReference type="InterPro" id="IPR051691">
    <property type="entry name" value="Metab_Enz_Cyan_OpOx_G3PDH"/>
</dbReference>
<dbReference type="InterPro" id="IPR036188">
    <property type="entry name" value="FAD/NAD-bd_sf"/>
</dbReference>
<dbReference type="PRINTS" id="PR00368">
    <property type="entry name" value="FADPNR"/>
</dbReference>
<comment type="caution">
    <text evidence="3">The sequence shown here is derived from an EMBL/GenBank/DDBJ whole genome shotgun (WGS) entry which is preliminary data.</text>
</comment>